<sequence>MQTNHENVMHMFDFNESSSSLINRMNEALVSKKLIKPKGSTENIIPGTFHLNKYNEVVVKLPDGRFATTQDIQNNILNIQFTAKMKDQAGSNIYWTISDDGKTSLQCTLNIEEALFAHGYIDNQLYNKTNYTEAFKFVTYDSNKNRIWKVRQWTPGVPEYDLKRTLAENWGIAKNHSCCYCNITDVSMFNAIGLIKDTPKLQTACRTCQSHGKVKQTKPTKETITTLVPFGDPLLRSPEDAIKEIEAHEISKLKRMHGAVDKRSPGTCYLNKYNTPSILCSDGRLLTIDCIKNNALQLKTFPVKQQGSHYVYWALNHNKTETVEMPYDIKNAVIDHVYKQNDRFYFRNILDEKKEKRASHGVPEYDNKMNNLRTASSGHCCYVCGETDVSKFSASGNGIIPVLHAYCNACQRMYRTELFKRRSNDEIALHIARNAIRSNEKRRTLMKHGKLRAETIVHMPNEWLGWFCEMILEELTLFVNNGNIRELASIDRIDEERAYAWEHVHDNGTVEYIKNFRIISKLEQTRNGIGFTEDKKQICTEHATKYSTNDYPSPSRELIIAVNEVRQSRTIKNFSSYSTELSRNIAWFVKESFKHMKTNSASRNKRKFIEYNEEVDDTIPNTILDMILEQGGVCSVSRIPFNFSKESAVDWKPSVDRTDSTTGGGYVASNINLRCLEFQPEFRMPSYIDDDTIVISTRWSRDMFLKLYSN</sequence>
<dbReference type="Proteomes" id="UP000000863">
    <property type="component" value="Segment"/>
</dbReference>
<protein>
    <submittedName>
        <fullName evidence="1">Uncharacterized protein</fullName>
    </submittedName>
</protein>
<gene>
    <name evidence="1" type="ORF">EhV084</name>
</gene>
<name>Q4A349_EHV8U</name>
<evidence type="ECO:0000313" key="1">
    <source>
        <dbReference type="EMBL" id="CAI65507.1"/>
    </source>
</evidence>
<keyword evidence="2" id="KW-1185">Reference proteome</keyword>
<reference evidence="1 2" key="1">
    <citation type="journal article" date="2005" name="Science">
        <title>Complete genome sequence and lytic phase transcription profile of a Coccolithovirus.</title>
        <authorList>
            <person name="Wilson W.H."/>
            <person name="Schroeder D.C."/>
            <person name="Allen M.J."/>
            <person name="Holden M.T.G."/>
            <person name="Parkhill J."/>
            <person name="Barrell B.G."/>
            <person name="Churcher C."/>
            <person name="Hamlin N."/>
            <person name="Mungall K."/>
            <person name="Norbertczak H."/>
            <person name="Quail M.A."/>
            <person name="Price C."/>
            <person name="Rabbinowitsch E."/>
            <person name="Walker D."/>
            <person name="Craigon M."/>
            <person name="Roy D."/>
            <person name="Ghazal P."/>
        </authorList>
    </citation>
    <scope>NUCLEOTIDE SEQUENCE [LARGE SCALE GENOMIC DNA]</scope>
    <source>
        <strain evidence="2">Isolate United Kingdom/English Channel/1999</strain>
    </source>
</reference>
<evidence type="ECO:0000313" key="2">
    <source>
        <dbReference type="Proteomes" id="UP000000863"/>
    </source>
</evidence>
<dbReference type="KEGG" id="vg:3654984"/>
<accession>Q4A349</accession>
<proteinExistence type="predicted"/>
<dbReference type="EMBL" id="AJ890364">
    <property type="protein sequence ID" value="CAI65507.1"/>
    <property type="molecule type" value="Genomic_DNA"/>
</dbReference>
<dbReference type="GeneID" id="3654984"/>
<dbReference type="RefSeq" id="YP_293838.1">
    <property type="nucleotide sequence ID" value="NC_007346.1"/>
</dbReference>
<organism evidence="1 2">
    <name type="scientific">Emiliania huxleyi virus 86 (isolate United Kingdom/English Channel/1999)</name>
    <name type="common">EhV-86</name>
    <dbReference type="NCBI Taxonomy" id="654925"/>
    <lineage>
        <taxon>Viruses</taxon>
        <taxon>Varidnaviria</taxon>
        <taxon>Bamfordvirae</taxon>
        <taxon>Nucleocytoviricota</taxon>
        <taxon>Megaviricetes</taxon>
        <taxon>Algavirales</taxon>
        <taxon>Phycodnaviridae</taxon>
        <taxon>Coccolithovirus</taxon>
        <taxon>Coccolithovirus huxleyi</taxon>
        <taxon>Emiliania huxleyi virus 86</taxon>
    </lineage>
</organism>
<organismHost>
    <name type="scientific">Emiliania huxleyi</name>
    <name type="common">Coccolithophore</name>
    <name type="synonym">Pontosphaera huxleyi</name>
    <dbReference type="NCBI Taxonomy" id="2903"/>
</organismHost>